<name>A0ABR9ZMX9_9FIRM</name>
<dbReference type="InterPro" id="IPR041854">
    <property type="entry name" value="BFD-like_2Fe2S-bd_dom_sf"/>
</dbReference>
<dbReference type="PANTHER" id="PTHR42720:SF1">
    <property type="entry name" value="GLYCEROL 3-PHOSPHATE OXIDASE"/>
    <property type="match status" value="1"/>
</dbReference>
<keyword evidence="4" id="KW-1185">Reference proteome</keyword>
<feature type="domain" description="FAD dependent oxidoreductase" evidence="1">
    <location>
        <begin position="3"/>
        <end position="354"/>
    </location>
</feature>
<dbReference type="SUPFAM" id="SSF51905">
    <property type="entry name" value="FAD/NAD(P)-binding domain"/>
    <property type="match status" value="1"/>
</dbReference>
<dbReference type="InterPro" id="IPR052745">
    <property type="entry name" value="G3P_Oxidase/Oxidoreductase"/>
</dbReference>
<evidence type="ECO:0000313" key="3">
    <source>
        <dbReference type="EMBL" id="MBF4691817.1"/>
    </source>
</evidence>
<dbReference type="Pfam" id="PF04324">
    <property type="entry name" value="Fer2_BFD"/>
    <property type="match status" value="1"/>
</dbReference>
<evidence type="ECO:0000259" key="2">
    <source>
        <dbReference type="Pfam" id="PF04324"/>
    </source>
</evidence>
<evidence type="ECO:0000313" key="4">
    <source>
        <dbReference type="Proteomes" id="UP000614200"/>
    </source>
</evidence>
<evidence type="ECO:0000259" key="1">
    <source>
        <dbReference type="Pfam" id="PF01266"/>
    </source>
</evidence>
<dbReference type="Gene3D" id="1.10.10.1100">
    <property type="entry name" value="BFD-like [2Fe-2S]-binding domain"/>
    <property type="match status" value="1"/>
</dbReference>
<comment type="caution">
    <text evidence="3">The sequence shown here is derived from an EMBL/GenBank/DDBJ whole genome shotgun (WGS) entry which is preliminary data.</text>
</comment>
<organism evidence="3 4">
    <name type="scientific">Fusibacter ferrireducens</name>
    <dbReference type="NCBI Taxonomy" id="2785058"/>
    <lineage>
        <taxon>Bacteria</taxon>
        <taxon>Bacillati</taxon>
        <taxon>Bacillota</taxon>
        <taxon>Clostridia</taxon>
        <taxon>Eubacteriales</taxon>
        <taxon>Eubacteriales Family XII. Incertae Sedis</taxon>
        <taxon>Fusibacter</taxon>
    </lineage>
</organism>
<dbReference type="PANTHER" id="PTHR42720">
    <property type="entry name" value="GLYCEROL-3-PHOSPHATE DEHYDROGENASE"/>
    <property type="match status" value="1"/>
</dbReference>
<dbReference type="CDD" id="cd19946">
    <property type="entry name" value="GlpA-like_Fer2_BFD-like"/>
    <property type="match status" value="1"/>
</dbReference>
<dbReference type="Gene3D" id="3.50.50.60">
    <property type="entry name" value="FAD/NAD(P)-binding domain"/>
    <property type="match status" value="1"/>
</dbReference>
<dbReference type="InterPro" id="IPR006076">
    <property type="entry name" value="FAD-dep_OxRdtase"/>
</dbReference>
<dbReference type="EMBL" id="JADKNH010000001">
    <property type="protein sequence ID" value="MBF4691817.1"/>
    <property type="molecule type" value="Genomic_DNA"/>
</dbReference>
<dbReference type="Gene3D" id="3.30.9.10">
    <property type="entry name" value="D-Amino Acid Oxidase, subunit A, domain 2"/>
    <property type="match status" value="1"/>
</dbReference>
<accession>A0ABR9ZMX9</accession>
<proteinExistence type="predicted"/>
<protein>
    <submittedName>
        <fullName evidence="3">NAD(P)/FAD-dependent oxidoreductase</fullName>
    </submittedName>
</protein>
<dbReference type="InterPro" id="IPR007419">
    <property type="entry name" value="BFD-like_2Fe2S-bd_dom"/>
</dbReference>
<dbReference type="Proteomes" id="UP000614200">
    <property type="component" value="Unassembled WGS sequence"/>
</dbReference>
<gene>
    <name evidence="3" type="ORF">ISU02_01740</name>
</gene>
<reference evidence="3 4" key="1">
    <citation type="submission" date="2020-11" db="EMBL/GenBank/DDBJ databases">
        <title>Fusibacter basophilias sp. nov.</title>
        <authorList>
            <person name="Qiu D."/>
        </authorList>
    </citation>
    <scope>NUCLEOTIDE SEQUENCE [LARGE SCALE GENOMIC DNA]</scope>
    <source>
        <strain evidence="3 4">Q10-2</strain>
    </source>
</reference>
<feature type="domain" description="BFD-like [2Fe-2S]-binding" evidence="2">
    <location>
        <begin position="399"/>
        <end position="453"/>
    </location>
</feature>
<dbReference type="InterPro" id="IPR036188">
    <property type="entry name" value="FAD/NAD-bd_sf"/>
</dbReference>
<sequence length="479" mass="52431">MYDVVVIGAGVIGTAVARELMKFDIKVMVLERENDVACGTTKANSAIVHAGYDAPYGTLKGKFNAWGNRIFGEVCETLNVPFKRIGSLVCAFSEEDLATLEALKHNGELLGISNLEIVDQLSLRAMEPNVSDDAVAALYAPTAGITEPWELAIAYMENAMDNGAELKLNFEVKTIEKKCDHYIISDGNTLVEAKYVVNAAGVYADQIYHMVCDVPEFTITPRRGQYFLLDKSAKDHVRRIIFPCPSNKGKGTLVLPTVNGNILIGPDSEDLEISQKEATETTLERLNLVKQLANHLIKDIPFSENITTFSGLRAEPSTDDFIIGFSQVDGFYNIAGMKSPGLSSAPAIGIYVADEISGVLNAARRTRFEPKRSIRIQFEHLNDLQKKALIERNPAYGRVICRCEMITEGEILDAIHRNCGGTTLNGIKRRVRPGAGRCQGGFCGPRVVEILARELGCAMESVCQEGQSSYILVGKTKSL</sequence>
<dbReference type="Pfam" id="PF01266">
    <property type="entry name" value="DAO"/>
    <property type="match status" value="1"/>
</dbReference>
<dbReference type="RefSeq" id="WP_194700048.1">
    <property type="nucleotide sequence ID" value="NZ_JADKNH010000001.1"/>
</dbReference>